<dbReference type="GO" id="GO:0008652">
    <property type="term" value="P:amino acid biosynthetic process"/>
    <property type="evidence" value="ECO:0007669"/>
    <property type="project" value="UniProtKB-KW"/>
</dbReference>
<comment type="subcellular location">
    <subcellularLocation>
        <location evidence="11">Cytoplasm</location>
    </subcellularLocation>
</comment>
<keyword evidence="11" id="KW-0460">Magnesium</keyword>
<keyword evidence="11" id="KW-0479">Metal-binding</keyword>
<feature type="binding site" evidence="11">
    <location>
        <begin position="52"/>
        <end position="57"/>
    </location>
    <ligand>
        <name>ATP</name>
        <dbReference type="ChEBI" id="CHEBI:30616"/>
    </ligand>
</feature>
<keyword evidence="8 11" id="KW-0067">ATP-binding</keyword>
<feature type="binding site" evidence="11">
    <location>
        <position position="56"/>
    </location>
    <ligand>
        <name>Mg(2+)</name>
        <dbReference type="ChEBI" id="CHEBI:18420"/>
    </ligand>
</feature>
<dbReference type="Proteomes" id="UP000560081">
    <property type="component" value="Unassembled WGS sequence"/>
</dbReference>
<dbReference type="InterPro" id="IPR031322">
    <property type="entry name" value="Shikimate/glucono_kinase"/>
</dbReference>
<evidence type="ECO:0000256" key="8">
    <source>
        <dbReference type="ARBA" id="ARBA00022840"/>
    </source>
</evidence>
<dbReference type="GO" id="GO:0004765">
    <property type="term" value="F:shikimate kinase activity"/>
    <property type="evidence" value="ECO:0007669"/>
    <property type="project" value="UniProtKB-UniRule"/>
</dbReference>
<dbReference type="UniPathway" id="UPA00053">
    <property type="reaction ID" value="UER00088"/>
</dbReference>
<dbReference type="GO" id="GO:0009423">
    <property type="term" value="P:chorismate biosynthetic process"/>
    <property type="evidence" value="ECO:0007669"/>
    <property type="project" value="UniProtKB-UniRule"/>
</dbReference>
<dbReference type="GO" id="GO:0000287">
    <property type="term" value="F:magnesium ion binding"/>
    <property type="evidence" value="ECO:0007669"/>
    <property type="project" value="UniProtKB-UniRule"/>
</dbReference>
<proteinExistence type="inferred from homology"/>
<dbReference type="RefSeq" id="WP_229667040.1">
    <property type="nucleotide sequence ID" value="NZ_BMLA01000001.1"/>
</dbReference>
<comment type="pathway">
    <text evidence="1 11">Metabolic intermediate biosynthesis; chorismate biosynthesis; chorismate from D-erythrose 4-phosphate and phosphoenolpyruvate: step 5/7.</text>
</comment>
<comment type="catalytic activity">
    <reaction evidence="10 11">
        <text>shikimate + ATP = 3-phosphoshikimate + ADP + H(+)</text>
        <dbReference type="Rhea" id="RHEA:13121"/>
        <dbReference type="ChEBI" id="CHEBI:15378"/>
        <dbReference type="ChEBI" id="CHEBI:30616"/>
        <dbReference type="ChEBI" id="CHEBI:36208"/>
        <dbReference type="ChEBI" id="CHEBI:145989"/>
        <dbReference type="ChEBI" id="CHEBI:456216"/>
        <dbReference type="EC" id="2.7.1.71"/>
    </reaction>
</comment>
<comment type="subunit">
    <text evidence="11">Monomer.</text>
</comment>
<evidence type="ECO:0000256" key="4">
    <source>
        <dbReference type="ARBA" id="ARBA00022605"/>
    </source>
</evidence>
<dbReference type="Pfam" id="PF01202">
    <property type="entry name" value="SKI"/>
    <property type="match status" value="1"/>
</dbReference>
<dbReference type="InterPro" id="IPR027417">
    <property type="entry name" value="P-loop_NTPase"/>
</dbReference>
<dbReference type="PRINTS" id="PR01100">
    <property type="entry name" value="SHIKIMTKNASE"/>
</dbReference>
<dbReference type="EMBL" id="JACHMC010000001">
    <property type="protein sequence ID" value="MBB4882577.1"/>
    <property type="molecule type" value="Genomic_DNA"/>
</dbReference>
<dbReference type="GO" id="GO:0009073">
    <property type="term" value="P:aromatic amino acid family biosynthetic process"/>
    <property type="evidence" value="ECO:0007669"/>
    <property type="project" value="UniProtKB-KW"/>
</dbReference>
<evidence type="ECO:0000256" key="10">
    <source>
        <dbReference type="ARBA" id="ARBA00048567"/>
    </source>
</evidence>
<evidence type="ECO:0000256" key="2">
    <source>
        <dbReference type="ARBA" id="ARBA00006997"/>
    </source>
</evidence>
<accession>A0A7W7L342</accession>
<evidence type="ECO:0000256" key="3">
    <source>
        <dbReference type="ARBA" id="ARBA00012154"/>
    </source>
</evidence>
<feature type="binding site" evidence="11">
    <location>
        <position position="120"/>
    </location>
    <ligand>
        <name>substrate</name>
    </ligand>
</feature>
<keyword evidence="5 11" id="KW-0808">Transferase</keyword>
<dbReference type="CDD" id="cd00464">
    <property type="entry name" value="SK"/>
    <property type="match status" value="1"/>
</dbReference>
<keyword evidence="7 11" id="KW-0418">Kinase</keyword>
<keyword evidence="6 11" id="KW-0547">Nucleotide-binding</keyword>
<keyword evidence="14" id="KW-1185">Reference proteome</keyword>
<evidence type="ECO:0000256" key="9">
    <source>
        <dbReference type="ARBA" id="ARBA00023141"/>
    </source>
</evidence>
<keyword evidence="11" id="KW-0963">Cytoplasm</keyword>
<evidence type="ECO:0000256" key="7">
    <source>
        <dbReference type="ARBA" id="ARBA00022777"/>
    </source>
</evidence>
<feature type="region of interest" description="Disordered" evidence="12">
    <location>
        <begin position="188"/>
        <end position="218"/>
    </location>
</feature>
<dbReference type="PROSITE" id="PS01128">
    <property type="entry name" value="SHIKIMATE_KINASE"/>
    <property type="match status" value="1"/>
</dbReference>
<dbReference type="EC" id="2.7.1.71" evidence="3 11"/>
<dbReference type="AlphaFoldDB" id="A0A7W7L342"/>
<dbReference type="GO" id="GO:0005829">
    <property type="term" value="C:cytosol"/>
    <property type="evidence" value="ECO:0007669"/>
    <property type="project" value="TreeGrafter"/>
</dbReference>
<reference evidence="13 14" key="1">
    <citation type="submission" date="2020-08" db="EMBL/GenBank/DDBJ databases">
        <title>Sequencing the genomes of 1000 actinobacteria strains.</title>
        <authorList>
            <person name="Klenk H.-P."/>
        </authorList>
    </citation>
    <scope>NUCLEOTIDE SEQUENCE [LARGE SCALE GENOMIC DNA]</scope>
    <source>
        <strain evidence="13 14">DSM 19079</strain>
    </source>
</reference>
<protein>
    <recommendedName>
        <fullName evidence="3 11">Shikimate kinase</fullName>
        <shortName evidence="11">SK</shortName>
        <ecNumber evidence="3 11">2.7.1.71</ecNumber>
    </recommendedName>
</protein>
<comment type="similarity">
    <text evidence="2 11">Belongs to the shikimate kinase family.</text>
</comment>
<dbReference type="InterPro" id="IPR000623">
    <property type="entry name" value="Shikimate_kinase/TSH1"/>
</dbReference>
<dbReference type="Gene3D" id="3.40.50.300">
    <property type="entry name" value="P-loop containing nucleotide triphosphate hydrolases"/>
    <property type="match status" value="1"/>
</dbReference>
<feature type="binding site" evidence="11">
    <location>
        <position position="74"/>
    </location>
    <ligand>
        <name>substrate</name>
    </ligand>
</feature>
<name>A0A7W7L342_9MICC</name>
<feature type="binding site" evidence="11">
    <location>
        <position position="97"/>
    </location>
    <ligand>
        <name>substrate</name>
    </ligand>
</feature>
<gene>
    <name evidence="11" type="primary">aroK</name>
    <name evidence="13" type="ORF">BJ976_000928</name>
</gene>
<keyword evidence="9 11" id="KW-0057">Aromatic amino acid biosynthesis</keyword>
<feature type="binding site" evidence="11">
    <location>
        <position position="177"/>
    </location>
    <ligand>
        <name>substrate</name>
    </ligand>
</feature>
<evidence type="ECO:0000313" key="14">
    <source>
        <dbReference type="Proteomes" id="UP000560081"/>
    </source>
</evidence>
<evidence type="ECO:0000256" key="6">
    <source>
        <dbReference type="ARBA" id="ARBA00022741"/>
    </source>
</evidence>
<comment type="cofactor">
    <cofactor evidence="11">
        <name>Mg(2+)</name>
        <dbReference type="ChEBI" id="CHEBI:18420"/>
    </cofactor>
    <text evidence="11">Binds 1 Mg(2+) ion per subunit.</text>
</comment>
<evidence type="ECO:0000256" key="1">
    <source>
        <dbReference type="ARBA" id="ARBA00004842"/>
    </source>
</evidence>
<dbReference type="HAMAP" id="MF_00109">
    <property type="entry name" value="Shikimate_kinase"/>
    <property type="match status" value="1"/>
</dbReference>
<evidence type="ECO:0000256" key="12">
    <source>
        <dbReference type="SAM" id="MobiDB-lite"/>
    </source>
</evidence>
<dbReference type="InterPro" id="IPR023000">
    <property type="entry name" value="Shikimate_kinase_CS"/>
</dbReference>
<dbReference type="PANTHER" id="PTHR21087">
    <property type="entry name" value="SHIKIMATE KINASE"/>
    <property type="match status" value="1"/>
</dbReference>
<dbReference type="GO" id="GO:0005524">
    <property type="term" value="F:ATP binding"/>
    <property type="evidence" value="ECO:0007669"/>
    <property type="project" value="UniProtKB-UniRule"/>
</dbReference>
<dbReference type="SUPFAM" id="SSF52540">
    <property type="entry name" value="P-loop containing nucleoside triphosphate hydrolases"/>
    <property type="match status" value="1"/>
</dbReference>
<sequence>MTDAPSPADLAPSWEAMVRGLDAQLAAARVRRDIAAGGPAAPAGVVIVGPMGAGKTTVGRLVAERLSLAFVDADDLFVRAHGPIPAFFAEHGEPAFRREEERVVAHVLDRPDPCVLACGGGVVLSAATRRRLAASPALVVSLTVAEEEALRRVGGGAGRPVLAGDPAGTWRRILAERAPLYREVAGAEVDGTGRPPSEAASRIVDLMIPPTPRSRTRP</sequence>
<evidence type="ECO:0000256" key="5">
    <source>
        <dbReference type="ARBA" id="ARBA00022679"/>
    </source>
</evidence>
<comment type="function">
    <text evidence="11">Catalyzes the specific phosphorylation of the 3-hydroxyl group of shikimic acid using ATP as a cosubstrate.</text>
</comment>
<feature type="binding site" evidence="11">
    <location>
        <position position="159"/>
    </location>
    <ligand>
        <name>ATP</name>
        <dbReference type="ChEBI" id="CHEBI:30616"/>
    </ligand>
</feature>
<organism evidence="13 14">
    <name type="scientific">Micrococcus flavus</name>
    <dbReference type="NCBI Taxonomy" id="384602"/>
    <lineage>
        <taxon>Bacteria</taxon>
        <taxon>Bacillati</taxon>
        <taxon>Actinomycetota</taxon>
        <taxon>Actinomycetes</taxon>
        <taxon>Micrococcales</taxon>
        <taxon>Micrococcaceae</taxon>
        <taxon>Micrococcus</taxon>
    </lineage>
</organism>
<evidence type="ECO:0000256" key="11">
    <source>
        <dbReference type="HAMAP-Rule" id="MF_00109"/>
    </source>
</evidence>
<comment type="caution">
    <text evidence="13">The sequence shown here is derived from an EMBL/GenBank/DDBJ whole genome shotgun (WGS) entry which is preliminary data.</text>
</comment>
<keyword evidence="4 11" id="KW-0028">Amino-acid biosynthesis</keyword>
<feature type="binding site" evidence="11">
    <location>
        <position position="194"/>
    </location>
    <ligand>
        <name>ATP</name>
        <dbReference type="ChEBI" id="CHEBI:30616"/>
    </ligand>
</feature>
<dbReference type="PANTHER" id="PTHR21087:SF16">
    <property type="entry name" value="SHIKIMATE KINASE 1, CHLOROPLASTIC"/>
    <property type="match status" value="1"/>
</dbReference>
<evidence type="ECO:0000313" key="13">
    <source>
        <dbReference type="EMBL" id="MBB4882577.1"/>
    </source>
</evidence>